<dbReference type="InterPro" id="IPR016039">
    <property type="entry name" value="Thiolase-like"/>
</dbReference>
<dbReference type="Pfam" id="PF02801">
    <property type="entry name" value="Ketoacyl-synt_C"/>
    <property type="match status" value="1"/>
</dbReference>
<comment type="similarity">
    <text evidence="1 3">Belongs to the thiolase-like superfamily. Beta-ketoacyl-ACP synthases family.</text>
</comment>
<sequence>MLTTNKVGITGMGTVSSIGNNVSTFCNSLRSGKSGIKKTPATEELKVSVDIAAKIEGFSFSDSIDRFQNVSEEKCQHAKRLGRRAPFVIQTSIVSALEAWSNARLHDNRPLPERVGLIVAGQNSTQNYQYDLISKFRKNPEYLSPRYALEFLETNQVGVLSELFDIKGEGFAVGGASATGNVGIIKGYQLVRAGLVDVCLVTGVVADLSPMDIQGFINIGAMGGKQYLDQPEKACRPFDTQHEGFIYGQASACVVLESEISAKKRGVSFLAEINGYALSLDSNSAANPNVDGEAKAMLSALNQAGLSVSDVDYINTHGSSSPLGDKTEAEAIGKAFKDHTSDLWLNSTKGLTGHCLYSAGVVETIATVAQMQQGFLHPNKNLETPVCDNLQFCGTEAIDYEFDVAMSNSFGFGGINTSIVLKRR</sequence>
<protein>
    <submittedName>
        <fullName evidence="5">Beta-ketoacyl-ACP synthase</fullName>
    </submittedName>
</protein>
<dbReference type="RefSeq" id="WP_034246192.1">
    <property type="nucleotide sequence ID" value="NZ_AQRA01000010.1"/>
</dbReference>
<proteinExistence type="inferred from homology"/>
<dbReference type="GO" id="GO:0005829">
    <property type="term" value="C:cytosol"/>
    <property type="evidence" value="ECO:0007669"/>
    <property type="project" value="TreeGrafter"/>
</dbReference>
<dbReference type="PANTHER" id="PTHR11712:SF336">
    <property type="entry name" value="3-OXOACYL-[ACYL-CARRIER-PROTEIN] SYNTHASE, MITOCHONDRIAL"/>
    <property type="match status" value="1"/>
</dbReference>
<organism evidence="5 6">
    <name type="scientific">Aquimarina atlantica</name>
    <dbReference type="NCBI Taxonomy" id="1317122"/>
    <lineage>
        <taxon>Bacteria</taxon>
        <taxon>Pseudomonadati</taxon>
        <taxon>Bacteroidota</taxon>
        <taxon>Flavobacteriia</taxon>
        <taxon>Flavobacteriales</taxon>
        <taxon>Flavobacteriaceae</taxon>
        <taxon>Aquimarina</taxon>
    </lineage>
</organism>
<dbReference type="GO" id="GO:0006633">
    <property type="term" value="P:fatty acid biosynthetic process"/>
    <property type="evidence" value="ECO:0007669"/>
    <property type="project" value="TreeGrafter"/>
</dbReference>
<dbReference type="NCBIfam" id="NF005490">
    <property type="entry name" value="PRK07103.1"/>
    <property type="match status" value="1"/>
</dbReference>
<dbReference type="InterPro" id="IPR000794">
    <property type="entry name" value="Beta-ketoacyl_synthase"/>
</dbReference>
<evidence type="ECO:0000256" key="3">
    <source>
        <dbReference type="RuleBase" id="RU003694"/>
    </source>
</evidence>
<evidence type="ECO:0000313" key="5">
    <source>
        <dbReference type="EMBL" id="EZH71955.1"/>
    </source>
</evidence>
<dbReference type="PANTHER" id="PTHR11712">
    <property type="entry name" value="POLYKETIDE SYNTHASE-RELATED"/>
    <property type="match status" value="1"/>
</dbReference>
<dbReference type="eggNOG" id="COG0304">
    <property type="taxonomic scope" value="Bacteria"/>
</dbReference>
<keyword evidence="6" id="KW-1185">Reference proteome</keyword>
<feature type="domain" description="Ketosynthase family 3 (KS3)" evidence="4">
    <location>
        <begin position="4"/>
        <end position="423"/>
    </location>
</feature>
<dbReference type="Pfam" id="PF00109">
    <property type="entry name" value="ketoacyl-synt"/>
    <property type="match status" value="1"/>
</dbReference>
<dbReference type="InterPro" id="IPR014030">
    <property type="entry name" value="Ketoacyl_synth_N"/>
</dbReference>
<dbReference type="Gene3D" id="3.40.47.10">
    <property type="match status" value="2"/>
</dbReference>
<dbReference type="Proteomes" id="UP000023541">
    <property type="component" value="Unassembled WGS sequence"/>
</dbReference>
<dbReference type="STRING" id="1317122.ATO12_04870"/>
<dbReference type="SMART" id="SM00825">
    <property type="entry name" value="PKS_KS"/>
    <property type="match status" value="1"/>
</dbReference>
<dbReference type="CDD" id="cd00834">
    <property type="entry name" value="KAS_I_II"/>
    <property type="match status" value="1"/>
</dbReference>
<accession>A0A023BPE1</accession>
<dbReference type="AlphaFoldDB" id="A0A023BPE1"/>
<evidence type="ECO:0000256" key="2">
    <source>
        <dbReference type="ARBA" id="ARBA00022679"/>
    </source>
</evidence>
<evidence type="ECO:0000259" key="4">
    <source>
        <dbReference type="PROSITE" id="PS52004"/>
    </source>
</evidence>
<gene>
    <name evidence="5" type="ORF">ATO12_04870</name>
</gene>
<dbReference type="PROSITE" id="PS52004">
    <property type="entry name" value="KS3_2"/>
    <property type="match status" value="1"/>
</dbReference>
<evidence type="ECO:0000256" key="1">
    <source>
        <dbReference type="ARBA" id="ARBA00008467"/>
    </source>
</evidence>
<dbReference type="GO" id="GO:0004315">
    <property type="term" value="F:3-oxoacyl-[acyl-carrier-protein] synthase activity"/>
    <property type="evidence" value="ECO:0007669"/>
    <property type="project" value="TreeGrafter"/>
</dbReference>
<comment type="caution">
    <text evidence="5">The sequence shown here is derived from an EMBL/GenBank/DDBJ whole genome shotgun (WGS) entry which is preliminary data.</text>
</comment>
<evidence type="ECO:0000313" key="6">
    <source>
        <dbReference type="Proteomes" id="UP000023541"/>
    </source>
</evidence>
<dbReference type="EMBL" id="AQRA01000010">
    <property type="protein sequence ID" value="EZH71955.1"/>
    <property type="molecule type" value="Genomic_DNA"/>
</dbReference>
<keyword evidence="2 3" id="KW-0808">Transferase</keyword>
<dbReference type="InterPro" id="IPR014031">
    <property type="entry name" value="Ketoacyl_synth_C"/>
</dbReference>
<dbReference type="InterPro" id="IPR020841">
    <property type="entry name" value="PKS_Beta-ketoAc_synthase_dom"/>
</dbReference>
<dbReference type="SUPFAM" id="SSF53901">
    <property type="entry name" value="Thiolase-like"/>
    <property type="match status" value="2"/>
</dbReference>
<reference evidence="5 6" key="1">
    <citation type="submission" date="2014-04" db="EMBL/GenBank/DDBJ databases">
        <title>Aquimarina sp. 22II-S11-z7 Genome Sequencing.</title>
        <authorList>
            <person name="Lai Q."/>
        </authorList>
    </citation>
    <scope>NUCLEOTIDE SEQUENCE [LARGE SCALE GENOMIC DNA]</scope>
    <source>
        <strain evidence="5 6">22II-S11-z7</strain>
    </source>
</reference>
<name>A0A023BPE1_9FLAO</name>